<feature type="transmembrane region" description="Helical" evidence="1">
    <location>
        <begin position="445"/>
        <end position="468"/>
    </location>
</feature>
<feature type="transmembrane region" description="Helical" evidence="1">
    <location>
        <begin position="120"/>
        <end position="141"/>
    </location>
</feature>
<feature type="transmembrane region" description="Helical" evidence="1">
    <location>
        <begin position="528"/>
        <end position="544"/>
    </location>
</feature>
<feature type="transmembrane region" description="Helical" evidence="1">
    <location>
        <begin position="97"/>
        <end position="114"/>
    </location>
</feature>
<comment type="caution">
    <text evidence="2">The sequence shown here is derived from an EMBL/GenBank/DDBJ whole genome shotgun (WGS) entry which is preliminary data.</text>
</comment>
<accession>A0ABW3I256</accession>
<proteinExistence type="predicted"/>
<feature type="transmembrane region" description="Helical" evidence="1">
    <location>
        <begin position="780"/>
        <end position="800"/>
    </location>
</feature>
<feature type="transmembrane region" description="Helical" evidence="1">
    <location>
        <begin position="502"/>
        <end position="521"/>
    </location>
</feature>
<dbReference type="Proteomes" id="UP001596997">
    <property type="component" value="Unassembled WGS sequence"/>
</dbReference>
<keyword evidence="1" id="KW-1133">Transmembrane helix</keyword>
<evidence type="ECO:0000313" key="2">
    <source>
        <dbReference type="EMBL" id="MFD0963888.1"/>
    </source>
</evidence>
<dbReference type="Pfam" id="PF09586">
    <property type="entry name" value="YfhO"/>
    <property type="match status" value="1"/>
</dbReference>
<feature type="transmembrane region" description="Helical" evidence="1">
    <location>
        <begin position="148"/>
        <end position="169"/>
    </location>
</feature>
<reference evidence="3" key="1">
    <citation type="journal article" date="2019" name="Int. J. Syst. Evol. Microbiol.">
        <title>The Global Catalogue of Microorganisms (GCM) 10K type strain sequencing project: providing services to taxonomists for standard genome sequencing and annotation.</title>
        <authorList>
            <consortium name="The Broad Institute Genomics Platform"/>
            <consortium name="The Broad Institute Genome Sequencing Center for Infectious Disease"/>
            <person name="Wu L."/>
            <person name="Ma J."/>
        </authorList>
    </citation>
    <scope>NUCLEOTIDE SEQUENCE [LARGE SCALE GENOMIC DNA]</scope>
    <source>
        <strain evidence="3">CCUG 62114</strain>
    </source>
</reference>
<dbReference type="PANTHER" id="PTHR38454">
    <property type="entry name" value="INTEGRAL MEMBRANE PROTEIN-RELATED"/>
    <property type="match status" value="1"/>
</dbReference>
<feature type="transmembrane region" description="Helical" evidence="1">
    <location>
        <begin position="413"/>
        <end position="433"/>
    </location>
</feature>
<feature type="transmembrane region" description="Helical" evidence="1">
    <location>
        <begin position="189"/>
        <end position="205"/>
    </location>
</feature>
<dbReference type="InterPro" id="IPR018580">
    <property type="entry name" value="Uncharacterised_YfhO"/>
</dbReference>
<keyword evidence="1" id="KW-0472">Membrane</keyword>
<protein>
    <submittedName>
        <fullName evidence="2">YfhO family protein</fullName>
    </submittedName>
</protein>
<keyword evidence="3" id="KW-1185">Reference proteome</keyword>
<gene>
    <name evidence="2" type="ORF">ACFQ1O_07705</name>
</gene>
<evidence type="ECO:0000313" key="3">
    <source>
        <dbReference type="Proteomes" id="UP001596997"/>
    </source>
</evidence>
<keyword evidence="1" id="KW-0812">Transmembrane</keyword>
<feature type="transmembrane region" description="Helical" evidence="1">
    <location>
        <begin position="373"/>
        <end position="393"/>
    </location>
</feature>
<dbReference type="RefSeq" id="WP_377715063.1">
    <property type="nucleotide sequence ID" value="NZ_JBHTJM010000008.1"/>
</dbReference>
<dbReference type="PANTHER" id="PTHR38454:SF1">
    <property type="entry name" value="INTEGRAL MEMBRANE PROTEIN"/>
    <property type="match status" value="1"/>
</dbReference>
<feature type="transmembrane region" description="Helical" evidence="1">
    <location>
        <begin position="217"/>
        <end position="236"/>
    </location>
</feature>
<name>A0ABW3I256_9FLAO</name>
<organism evidence="2 3">
    <name type="scientific">Pseudofulvibacter geojedonensis</name>
    <dbReference type="NCBI Taxonomy" id="1123758"/>
    <lineage>
        <taxon>Bacteria</taxon>
        <taxon>Pseudomonadati</taxon>
        <taxon>Bacteroidota</taxon>
        <taxon>Flavobacteriia</taxon>
        <taxon>Flavobacteriales</taxon>
        <taxon>Flavobacteriaceae</taxon>
        <taxon>Pseudofulvibacter</taxon>
    </lineage>
</organism>
<feature type="transmembrane region" description="Helical" evidence="1">
    <location>
        <begin position="347"/>
        <end position="366"/>
    </location>
</feature>
<sequence>MDFKKILPHLIAVLLFIVASVLYFSPVLQGKKIKQSDITQYIGMSKQQNDFRETEKSEPYWTDAAYGGMPTYQLGAQYPHNYIKKLDKVLRFLPRPADYVFLYFLCFYILLLVLKVDWRYALLGSFAFGFSTYYIIILGVGHNAKAHAIAYMPLVLAGIFLVFRKKYIFGFLLTALAMGLELNANHPQMTYYLLILIGVIGLVYLADAFKKKKLKHYFTSVGILTAGVILSLGLNATNLMATKEYANESTRSKSELTIDALGAKKVVSSGLDKEYITHWSYGIGESFNLFVPRLFGGSTNEPLPKDAKVIKAMQNSFREKGYQVPRKTAEEYAGSMMYWADQPGVSAPAYIGAVCIFLFVLGLFLVKGRLKRWVLIGGGLILMLSWGKNFSFLTNFFIDYVPLYNKFRAVSSMQVIVEMVIPILAIFGLYRFMNDYEQKDKKKKALLYTTAITSGLLLLFLALSGSVFDFVGTRDGMLLEQFGVDFLNAVKEERANLFTSDILRTLTFVLLTAAVLWLSMVDKLKENIALLIIGCLMLFDLVGVDRRYVNDDAFVSAIQVNKPFKATEADKQILKDKSHYRVLDRFEGARASYFHKAFGGYHGAKPKRAQDIYEFYVAKNKIDVINMLNIKYVIQEREGKTVALNNPYAYGNAWFVNKVETVDNADQEILALDRLKLNEQAVVQKNQASLQPTYELDSLATIKLTSYKPNHLVYESNNSNNGVGVFSEMYYKNGWNASIDGKDVSHFKINYLLRGLEIPKGKHTIEFKFEPQVIKTGSTITLASSILLMLLVLGGVYFELKR</sequence>
<evidence type="ECO:0000256" key="1">
    <source>
        <dbReference type="SAM" id="Phobius"/>
    </source>
</evidence>
<feature type="transmembrane region" description="Helical" evidence="1">
    <location>
        <begin position="6"/>
        <end position="24"/>
    </location>
</feature>
<dbReference type="EMBL" id="JBHTJM010000008">
    <property type="protein sequence ID" value="MFD0963888.1"/>
    <property type="molecule type" value="Genomic_DNA"/>
</dbReference>